<organism evidence="2 3">
    <name type="scientific">Halalkalibacter krulwichiae</name>
    <dbReference type="NCBI Taxonomy" id="199441"/>
    <lineage>
        <taxon>Bacteria</taxon>
        <taxon>Bacillati</taxon>
        <taxon>Bacillota</taxon>
        <taxon>Bacilli</taxon>
        <taxon>Bacillales</taxon>
        <taxon>Bacillaceae</taxon>
        <taxon>Halalkalibacter</taxon>
    </lineage>
</organism>
<dbReference type="InterPro" id="IPR050662">
    <property type="entry name" value="Sec-metab_biosynth-thioest"/>
</dbReference>
<dbReference type="EMBL" id="CP020814">
    <property type="protein sequence ID" value="ARK28988.1"/>
    <property type="molecule type" value="Genomic_DNA"/>
</dbReference>
<dbReference type="SMART" id="SM00849">
    <property type="entry name" value="Lactamase_B"/>
    <property type="match status" value="1"/>
</dbReference>
<dbReference type="GO" id="GO:0004416">
    <property type="term" value="F:hydroxyacylglutathione hydrolase activity"/>
    <property type="evidence" value="ECO:0007669"/>
    <property type="project" value="UniProtKB-EC"/>
</dbReference>
<dbReference type="PANTHER" id="PTHR23131:SF4">
    <property type="entry name" value="METALLO-BETA-LACTAMASE SUPERFAMILY POTEIN"/>
    <property type="match status" value="1"/>
</dbReference>
<dbReference type="RefSeq" id="WP_066157770.1">
    <property type="nucleotide sequence ID" value="NZ_CP020814.1"/>
</dbReference>
<dbReference type="Pfam" id="PF00753">
    <property type="entry name" value="Lactamase_B"/>
    <property type="match status" value="1"/>
</dbReference>
<dbReference type="STRING" id="199441.BkAM31D_03440"/>
<name>A0A1X9M6A5_9BACI</name>
<dbReference type="PANTHER" id="PTHR23131">
    <property type="entry name" value="ENDORIBONUCLEASE LACTB2"/>
    <property type="match status" value="1"/>
</dbReference>
<keyword evidence="2" id="KW-0378">Hydrolase</keyword>
<dbReference type="Gene3D" id="3.60.15.10">
    <property type="entry name" value="Ribonuclease Z/Hydroxyacylglutathione hydrolase-like"/>
    <property type="match status" value="1"/>
</dbReference>
<proteinExistence type="predicted"/>
<dbReference type="InterPro" id="IPR036866">
    <property type="entry name" value="RibonucZ/Hydroxyglut_hydro"/>
</dbReference>
<sequence length="320" mass="36720">MTHRREQIYQFTLPTPFLVGPVHVYLICGESLTLVDTGPLTKKAKEILENELKKLGFTFQDVERVVLTHHHPDHVGLTAQFPSALKIGHPYLKTWLQKNDSFFQRYQQFFDALYQENGVPADLIEKTVQSNSGYLKHTVKTDLDVCVTNGDDLTGLTGWKVFEVPGHAQTHILLMREVDRVAIGGDVLLSTISSNALLEPPMEERMERPKTLLQYRRSLKQIRELELKVLLPGHGDIITNVDELIEQRLQGHLKRAKVIKKLLANYRWTANQISSILFQEKHIKEPTLTFSETMGHLDLLLELGEINVTKEKGIYLYYNE</sequence>
<dbReference type="EC" id="3.1.2.6" evidence="2"/>
<feature type="domain" description="Metallo-beta-lactamase" evidence="1">
    <location>
        <begin position="21"/>
        <end position="234"/>
    </location>
</feature>
<accession>A0A1X9M6A5</accession>
<reference evidence="2 3" key="1">
    <citation type="submission" date="2017-04" db="EMBL/GenBank/DDBJ databases">
        <title>Bacillus krulwichiae AM31D Genome sequencing and assembly.</title>
        <authorList>
            <person name="Krulwich T.A."/>
            <person name="Anastor L."/>
            <person name="Ehrlich R."/>
            <person name="Ehrlich G.D."/>
            <person name="Janto B."/>
        </authorList>
    </citation>
    <scope>NUCLEOTIDE SEQUENCE [LARGE SCALE GENOMIC DNA]</scope>
    <source>
        <strain evidence="2 3">AM31D</strain>
    </source>
</reference>
<keyword evidence="3" id="KW-1185">Reference proteome</keyword>
<protein>
    <submittedName>
        <fullName evidence="2">Hydroxyacylglutathione hydrolase</fullName>
        <ecNumber evidence="2">3.1.2.6</ecNumber>
    </submittedName>
</protein>
<evidence type="ECO:0000313" key="2">
    <source>
        <dbReference type="EMBL" id="ARK28988.1"/>
    </source>
</evidence>
<gene>
    <name evidence="2" type="primary">gloB</name>
    <name evidence="2" type="ORF">BkAM31D_03440</name>
</gene>
<dbReference type="Proteomes" id="UP000193006">
    <property type="component" value="Chromosome"/>
</dbReference>
<dbReference type="AlphaFoldDB" id="A0A1X9M6A5"/>
<evidence type="ECO:0000259" key="1">
    <source>
        <dbReference type="SMART" id="SM00849"/>
    </source>
</evidence>
<dbReference type="KEGG" id="bkw:BkAM31D_03440"/>
<dbReference type="SUPFAM" id="SSF56281">
    <property type="entry name" value="Metallo-hydrolase/oxidoreductase"/>
    <property type="match status" value="1"/>
</dbReference>
<evidence type="ECO:0000313" key="3">
    <source>
        <dbReference type="Proteomes" id="UP000193006"/>
    </source>
</evidence>
<dbReference type="InterPro" id="IPR001279">
    <property type="entry name" value="Metallo-B-lactamas"/>
</dbReference>